<dbReference type="InterPro" id="IPR000871">
    <property type="entry name" value="Beta-lactam_class-A"/>
</dbReference>
<dbReference type="Proteomes" id="UP000600449">
    <property type="component" value="Unassembled WGS sequence"/>
</dbReference>
<evidence type="ECO:0000313" key="6">
    <source>
        <dbReference type="Proteomes" id="UP000600449"/>
    </source>
</evidence>
<comment type="caution">
    <text evidence="5">The sequence shown here is derived from an EMBL/GenBank/DDBJ whole genome shotgun (WGS) entry which is preliminary data.</text>
</comment>
<reference evidence="5 6" key="1">
    <citation type="journal article" date="2014" name="Int. J. Syst. Evol. Microbiol.">
        <title>Complete genome sequence of Corynebacterium casei LMG S-19264T (=DSM 44701T), isolated from a smear-ripened cheese.</title>
        <authorList>
            <consortium name="US DOE Joint Genome Institute (JGI-PGF)"/>
            <person name="Walter F."/>
            <person name="Albersmeier A."/>
            <person name="Kalinowski J."/>
            <person name="Ruckert C."/>
        </authorList>
    </citation>
    <scope>NUCLEOTIDE SEQUENCE [LARGE SCALE GENOMIC DNA]</scope>
    <source>
        <strain evidence="5 6">CGMCC 1.9161</strain>
    </source>
</reference>
<dbReference type="EMBL" id="BMMF01000025">
    <property type="protein sequence ID" value="GGK55651.1"/>
    <property type="molecule type" value="Genomic_DNA"/>
</dbReference>
<proteinExistence type="inferred from homology"/>
<dbReference type="Gene3D" id="3.40.710.10">
    <property type="entry name" value="DD-peptidase/beta-lactamase superfamily"/>
    <property type="match status" value="1"/>
</dbReference>
<evidence type="ECO:0000256" key="3">
    <source>
        <dbReference type="ARBA" id="ARBA00012865"/>
    </source>
</evidence>
<dbReference type="EC" id="3.5.2.6" evidence="3"/>
<protein>
    <recommendedName>
        <fullName evidence="3">beta-lactamase</fullName>
        <ecNumber evidence="3">3.5.2.6</ecNumber>
    </recommendedName>
</protein>
<comment type="catalytic activity">
    <reaction evidence="1">
        <text>a beta-lactam + H2O = a substituted beta-amino acid</text>
        <dbReference type="Rhea" id="RHEA:20401"/>
        <dbReference type="ChEBI" id="CHEBI:15377"/>
        <dbReference type="ChEBI" id="CHEBI:35627"/>
        <dbReference type="ChEBI" id="CHEBI:140347"/>
        <dbReference type="EC" id="3.5.2.6"/>
    </reaction>
</comment>
<sequence length="107" mass="11303">MAATLERLVLGDALSVRSRAQLTRWLLDNEVGGPLLRAGVPGDWRVGDRTGAGGYGTRGAVAILWPPNRRPFVSAIYVTQTDASMDMRSAAIARLGEAIAAATELAP</sequence>
<evidence type="ECO:0000256" key="1">
    <source>
        <dbReference type="ARBA" id="ARBA00001526"/>
    </source>
</evidence>
<dbReference type="InterPro" id="IPR012338">
    <property type="entry name" value="Beta-lactam/transpept-like"/>
</dbReference>
<evidence type="ECO:0000256" key="2">
    <source>
        <dbReference type="ARBA" id="ARBA00009009"/>
    </source>
</evidence>
<dbReference type="GO" id="GO:0030655">
    <property type="term" value="P:beta-lactam antibiotic catabolic process"/>
    <property type="evidence" value="ECO:0007669"/>
    <property type="project" value="InterPro"/>
</dbReference>
<gene>
    <name evidence="5" type="ORF">GCM10011322_47850</name>
</gene>
<evidence type="ECO:0000313" key="5">
    <source>
        <dbReference type="EMBL" id="GGK55651.1"/>
    </source>
</evidence>
<feature type="domain" description="Beta-lactamase class A catalytic" evidence="4">
    <location>
        <begin position="1"/>
        <end position="78"/>
    </location>
</feature>
<keyword evidence="6" id="KW-1185">Reference proteome</keyword>
<comment type="similarity">
    <text evidence="2">Belongs to the class-A beta-lactamase family.</text>
</comment>
<dbReference type="PRINTS" id="PR00118">
    <property type="entry name" value="BLACTAMASEA"/>
</dbReference>
<dbReference type="InterPro" id="IPR045155">
    <property type="entry name" value="Beta-lactam_cat"/>
</dbReference>
<accession>A0A917VA48</accession>
<organism evidence="5 6">
    <name type="scientific">Salinarimonas ramus</name>
    <dbReference type="NCBI Taxonomy" id="690164"/>
    <lineage>
        <taxon>Bacteria</taxon>
        <taxon>Pseudomonadati</taxon>
        <taxon>Pseudomonadota</taxon>
        <taxon>Alphaproteobacteria</taxon>
        <taxon>Hyphomicrobiales</taxon>
        <taxon>Salinarimonadaceae</taxon>
        <taxon>Salinarimonas</taxon>
    </lineage>
</organism>
<dbReference type="AlphaFoldDB" id="A0A917VA48"/>
<evidence type="ECO:0000259" key="4">
    <source>
        <dbReference type="Pfam" id="PF13354"/>
    </source>
</evidence>
<dbReference type="PANTHER" id="PTHR35333:SF3">
    <property type="entry name" value="BETA-LACTAMASE-TYPE TRANSPEPTIDASE FOLD CONTAINING PROTEIN"/>
    <property type="match status" value="1"/>
</dbReference>
<name>A0A917VA48_9HYPH</name>
<dbReference type="PANTHER" id="PTHR35333">
    <property type="entry name" value="BETA-LACTAMASE"/>
    <property type="match status" value="1"/>
</dbReference>
<dbReference type="GO" id="GO:0046677">
    <property type="term" value="P:response to antibiotic"/>
    <property type="evidence" value="ECO:0007669"/>
    <property type="project" value="InterPro"/>
</dbReference>
<dbReference type="SUPFAM" id="SSF56601">
    <property type="entry name" value="beta-lactamase/transpeptidase-like"/>
    <property type="match status" value="1"/>
</dbReference>
<dbReference type="GO" id="GO:0008800">
    <property type="term" value="F:beta-lactamase activity"/>
    <property type="evidence" value="ECO:0007669"/>
    <property type="project" value="UniProtKB-EC"/>
</dbReference>
<dbReference type="Pfam" id="PF13354">
    <property type="entry name" value="Beta-lactamase2"/>
    <property type="match status" value="1"/>
</dbReference>